<proteinExistence type="predicted"/>
<comment type="caution">
    <text evidence="2">The sequence shown here is derived from an EMBL/GenBank/DDBJ whole genome shotgun (WGS) entry which is preliminary data.</text>
</comment>
<dbReference type="Pfam" id="PF13302">
    <property type="entry name" value="Acetyltransf_3"/>
    <property type="match status" value="1"/>
</dbReference>
<dbReference type="GO" id="GO:0016747">
    <property type="term" value="F:acyltransferase activity, transferring groups other than amino-acyl groups"/>
    <property type="evidence" value="ECO:0007669"/>
    <property type="project" value="InterPro"/>
</dbReference>
<keyword evidence="3" id="KW-1185">Reference proteome</keyword>
<evidence type="ECO:0000259" key="1">
    <source>
        <dbReference type="Pfam" id="PF13302"/>
    </source>
</evidence>
<gene>
    <name evidence="2" type="ORF">ICN82_01610</name>
</gene>
<dbReference type="EMBL" id="JACVXA010000004">
    <property type="protein sequence ID" value="MBE3636898.1"/>
    <property type="molecule type" value="Genomic_DNA"/>
</dbReference>
<dbReference type="Gene3D" id="3.40.630.30">
    <property type="match status" value="1"/>
</dbReference>
<feature type="domain" description="N-acetyltransferase" evidence="1">
    <location>
        <begin position="10"/>
        <end position="145"/>
    </location>
</feature>
<dbReference type="InterPro" id="IPR051531">
    <property type="entry name" value="N-acetyltransferase"/>
</dbReference>
<dbReference type="SUPFAM" id="SSF55729">
    <property type="entry name" value="Acyl-CoA N-acyltransferases (Nat)"/>
    <property type="match status" value="1"/>
</dbReference>
<organism evidence="2 3">
    <name type="scientific">Mangrovicoccus algicola</name>
    <dbReference type="NCBI Taxonomy" id="2771008"/>
    <lineage>
        <taxon>Bacteria</taxon>
        <taxon>Pseudomonadati</taxon>
        <taxon>Pseudomonadota</taxon>
        <taxon>Alphaproteobacteria</taxon>
        <taxon>Rhodobacterales</taxon>
        <taxon>Paracoccaceae</taxon>
        <taxon>Mangrovicoccus</taxon>
    </lineage>
</organism>
<dbReference type="InterPro" id="IPR016181">
    <property type="entry name" value="Acyl_CoA_acyltransferase"/>
</dbReference>
<evidence type="ECO:0000313" key="2">
    <source>
        <dbReference type="EMBL" id="MBE3636898.1"/>
    </source>
</evidence>
<accession>A0A8J7CYS4</accession>
<dbReference type="PANTHER" id="PTHR43792:SF1">
    <property type="entry name" value="N-ACETYLTRANSFERASE DOMAIN-CONTAINING PROTEIN"/>
    <property type="match status" value="1"/>
</dbReference>
<reference evidence="2" key="1">
    <citation type="submission" date="2020-09" db="EMBL/GenBank/DDBJ databases">
        <title>A novel bacterium of genus Mangrovicoccus, isolated from South China Sea.</title>
        <authorList>
            <person name="Huang H."/>
            <person name="Mo K."/>
            <person name="Hu Y."/>
        </authorList>
    </citation>
    <scope>NUCLEOTIDE SEQUENCE</scope>
    <source>
        <strain evidence="2">HB182678</strain>
    </source>
</reference>
<dbReference type="AlphaFoldDB" id="A0A8J7CYS4"/>
<dbReference type="PANTHER" id="PTHR43792">
    <property type="entry name" value="GNAT FAMILY, PUTATIVE (AFU_ORTHOLOGUE AFUA_3G00765)-RELATED-RELATED"/>
    <property type="match status" value="1"/>
</dbReference>
<dbReference type="RefSeq" id="WP_193179088.1">
    <property type="nucleotide sequence ID" value="NZ_JACVXA010000004.1"/>
</dbReference>
<dbReference type="Proteomes" id="UP000609121">
    <property type="component" value="Unassembled WGS sequence"/>
</dbReference>
<protein>
    <submittedName>
        <fullName evidence="2">GNAT family N-acetyltransferase</fullName>
    </submittedName>
</protein>
<sequence>MQVPVLHSDRLVLGPLGAAHAAPLAEFYASDRSRHVGGPKSREQAWRQLACEIGHWTLMGYGRFAVTEAATGAFVGNIGPWCPEGWPEPEIGWDLMAGFEGKGYATEAARTARAWCYDVLGWTTAISFVDPANPASAAVARRLGCVREGMHDLVGHGPVEVWRHPAPNALAEVAA</sequence>
<dbReference type="InterPro" id="IPR000182">
    <property type="entry name" value="GNAT_dom"/>
</dbReference>
<name>A0A8J7CYS4_9RHOB</name>
<evidence type="ECO:0000313" key="3">
    <source>
        <dbReference type="Proteomes" id="UP000609121"/>
    </source>
</evidence>